<dbReference type="Gene3D" id="1.10.1540.10">
    <property type="entry name" value="BEACH domain"/>
    <property type="match status" value="1"/>
</dbReference>
<evidence type="ECO:0000256" key="1">
    <source>
        <dbReference type="ARBA" id="ARBA00022574"/>
    </source>
</evidence>
<evidence type="ECO:0000256" key="3">
    <source>
        <dbReference type="PROSITE-ProRule" id="PRU00221"/>
    </source>
</evidence>
<dbReference type="KEGG" id="dpte:113793918"/>
<dbReference type="SUPFAM" id="SSF50978">
    <property type="entry name" value="WD40 repeat-like"/>
    <property type="match status" value="1"/>
</dbReference>
<dbReference type="FunCoup" id="A0A6P6Y5N9">
    <property type="interactions" value="644"/>
</dbReference>
<dbReference type="InParanoid" id="A0A6P6Y5N9"/>
<dbReference type="PROSITE" id="PS50197">
    <property type="entry name" value="BEACH"/>
    <property type="match status" value="1"/>
</dbReference>
<feature type="region of interest" description="Disordered" evidence="4">
    <location>
        <begin position="229"/>
        <end position="250"/>
    </location>
</feature>
<name>A0A6P6Y5N9_DERPT</name>
<dbReference type="Proteomes" id="UP000515146">
    <property type="component" value="Unplaced"/>
</dbReference>
<dbReference type="SMART" id="SM01026">
    <property type="entry name" value="Beach"/>
    <property type="match status" value="1"/>
</dbReference>
<dbReference type="PANTHER" id="PTHR13743:SF86">
    <property type="entry name" value="LYSOSOMAL-TRAFFICKING REGULATOR"/>
    <property type="match status" value="1"/>
</dbReference>
<gene>
    <name evidence="8" type="primary">LOC113793918</name>
</gene>
<dbReference type="InterPro" id="IPR023362">
    <property type="entry name" value="PH-BEACH_dom"/>
</dbReference>
<feature type="region of interest" description="Disordered" evidence="4">
    <location>
        <begin position="2057"/>
        <end position="2079"/>
    </location>
</feature>
<dbReference type="InterPro" id="IPR050865">
    <property type="entry name" value="BEACH_Domain"/>
</dbReference>
<dbReference type="InterPro" id="IPR019775">
    <property type="entry name" value="WD40_repeat_CS"/>
</dbReference>
<protein>
    <submittedName>
        <fullName evidence="8">Uncharacterized protein LOC113793918</fullName>
    </submittedName>
</protein>
<feature type="compositionally biased region" description="Polar residues" evidence="4">
    <location>
        <begin position="2068"/>
        <end position="2077"/>
    </location>
</feature>
<dbReference type="PROSITE" id="PS51783">
    <property type="entry name" value="PH_BEACH"/>
    <property type="match status" value="1"/>
</dbReference>
<dbReference type="RefSeq" id="XP_027199794.1">
    <property type="nucleotide sequence ID" value="XM_027343993.1"/>
</dbReference>
<evidence type="ECO:0000313" key="7">
    <source>
        <dbReference type="Proteomes" id="UP000515146"/>
    </source>
</evidence>
<dbReference type="PANTHER" id="PTHR13743">
    <property type="entry name" value="BEIGE/BEACH-RELATED"/>
    <property type="match status" value="1"/>
</dbReference>
<dbReference type="SUPFAM" id="SSF50729">
    <property type="entry name" value="PH domain-like"/>
    <property type="match status" value="1"/>
</dbReference>
<dbReference type="CTD" id="104144"/>
<evidence type="ECO:0000259" key="5">
    <source>
        <dbReference type="PROSITE" id="PS50197"/>
    </source>
</evidence>
<dbReference type="InterPro" id="IPR036322">
    <property type="entry name" value="WD40_repeat_dom_sf"/>
</dbReference>
<dbReference type="Pfam" id="PF02138">
    <property type="entry name" value="Beach"/>
    <property type="match status" value="1"/>
</dbReference>
<dbReference type="InterPro" id="IPR015943">
    <property type="entry name" value="WD40/YVTN_repeat-like_dom_sf"/>
</dbReference>
<keyword evidence="1 3" id="KW-0853">WD repeat</keyword>
<dbReference type="OMA" id="FHPATHF"/>
<feature type="domain" description="BEACH" evidence="5">
    <location>
        <begin position="2875"/>
        <end position="3186"/>
    </location>
</feature>
<dbReference type="OrthoDB" id="26681at2759"/>
<dbReference type="SMART" id="SM00320">
    <property type="entry name" value="WD40"/>
    <property type="match status" value="2"/>
</dbReference>
<dbReference type="Gene3D" id="2.130.10.10">
    <property type="entry name" value="YVTN repeat-like/Quinoprotein amine dehydrogenase"/>
    <property type="match status" value="1"/>
</dbReference>
<evidence type="ECO:0000256" key="2">
    <source>
        <dbReference type="ARBA" id="ARBA00022737"/>
    </source>
</evidence>
<evidence type="ECO:0000256" key="4">
    <source>
        <dbReference type="SAM" id="MobiDB-lite"/>
    </source>
</evidence>
<reference evidence="8" key="1">
    <citation type="submission" date="2025-08" db="UniProtKB">
        <authorList>
            <consortium name="RefSeq"/>
        </authorList>
    </citation>
    <scope>IDENTIFICATION</scope>
    <source>
        <strain evidence="8">Airmid</strain>
    </source>
</reference>
<evidence type="ECO:0000313" key="8">
    <source>
        <dbReference type="RefSeq" id="XP_027199794.1"/>
    </source>
</evidence>
<accession>A0A6P6Y5N9</accession>
<keyword evidence="7" id="KW-1185">Reference proteome</keyword>
<dbReference type="InterPro" id="IPR001680">
    <property type="entry name" value="WD40_rpt"/>
</dbReference>
<proteinExistence type="predicted"/>
<feature type="domain" description="BEACH-type PH" evidence="6">
    <location>
        <begin position="2758"/>
        <end position="2868"/>
    </location>
</feature>
<feature type="repeat" description="WD" evidence="3">
    <location>
        <begin position="3358"/>
        <end position="3399"/>
    </location>
</feature>
<dbReference type="InterPro" id="IPR011993">
    <property type="entry name" value="PH-like_dom_sf"/>
</dbReference>
<dbReference type="Pfam" id="PF00400">
    <property type="entry name" value="WD40"/>
    <property type="match status" value="1"/>
</dbReference>
<dbReference type="Gene3D" id="2.30.29.30">
    <property type="entry name" value="Pleckstrin-homology domain (PH domain)/Phosphotyrosine-binding domain (PTB)"/>
    <property type="match status" value="1"/>
</dbReference>
<dbReference type="CDD" id="cd06071">
    <property type="entry name" value="Beach"/>
    <property type="match status" value="1"/>
</dbReference>
<feature type="region of interest" description="Disordered" evidence="4">
    <location>
        <begin position="3547"/>
        <end position="3568"/>
    </location>
</feature>
<organism evidence="7 8">
    <name type="scientific">Dermatophagoides pteronyssinus</name>
    <name type="common">European house dust mite</name>
    <dbReference type="NCBI Taxonomy" id="6956"/>
    <lineage>
        <taxon>Eukaryota</taxon>
        <taxon>Metazoa</taxon>
        <taxon>Ecdysozoa</taxon>
        <taxon>Arthropoda</taxon>
        <taxon>Chelicerata</taxon>
        <taxon>Arachnida</taxon>
        <taxon>Acari</taxon>
        <taxon>Acariformes</taxon>
        <taxon>Sarcoptiformes</taxon>
        <taxon>Astigmata</taxon>
        <taxon>Psoroptidia</taxon>
        <taxon>Analgoidea</taxon>
        <taxon>Pyroglyphidae</taxon>
        <taxon>Dermatophagoidinae</taxon>
        <taxon>Dermatophagoides</taxon>
    </lineage>
</organism>
<dbReference type="PROSITE" id="PS50082">
    <property type="entry name" value="WD_REPEATS_2"/>
    <property type="match status" value="1"/>
</dbReference>
<dbReference type="Pfam" id="PF14844">
    <property type="entry name" value="PH_BEACH"/>
    <property type="match status" value="1"/>
</dbReference>
<evidence type="ECO:0000259" key="6">
    <source>
        <dbReference type="PROSITE" id="PS51783"/>
    </source>
</evidence>
<sequence length="3583" mass="414845">MVAKQIGGPQKLRKLWQTCQLNSKNEPKEKRNHLIRLLDCCLVYFQEEELSFDNNHNRPTTSTNQLQRTTHYCLGNWLIHQFIIDLSNHSHSTFPNPNPSDDQPNRLFDGYFLHDHVGFKFLKCFEHFLAHEGGSCIYNIELAKIFILVLGHFLNINHDDNDEHSIATDCSTKIENQTNFKEDLYLKTLNRNEPMDILSPIKVKSWFKSKDNATAVSLFGGRLTATKKSKHRYNNDDDDGSSSSDDERDDHRQRLKVIDMVPCLVNATYDDNDNDNTNIEMPLVTMANVNQEKPTKKQLIMILEHLLFKLVSFEKNGFRSIQQDEDRGNGGFSVQVSMLIIRELSYLMHKSFANKINIEIIQLNRLLLTSCTVVCRNRPLVGIELIDKVGLIESWMKLVNHHHTDNWNEFIETGNGLLTLMIAISQSLTHLHYTVDWNNITMATNLFHSFVAFMFAASDSEDLDNDNGVDDNDDEKHSNLATFLLKIVKRIGFNDQPHVNDGRLYRMIELLKQLHIAIQYNHSLSCHRQICRRRKRRHIRCNLSPFLVHHHFHININSSSSGMDKFPCAILYSLLIKVILLLAKNHESSSPSSSSVVVGRLLNHSSQQLSQLIICCCVLRRYCKYLLIIATTVTGSLAPSIRMAIFNLIELNVRIQRQQPTNGKRSSSTSSSSSATQYLNECSFCRLSNGSVDDGGEPLQQHYEQESLSSPQYSEGYATDNGNGCWLSSYNNKQKQMEWDNCLMILLANHYRTLLKSDSIQTRQSVYRHLYNLFCLVDNHCQQSILSHVIIPIISHPNHNQSSYPSDVCLFGLRLLTAAAAAATPEPAINKRNDQNGAKDGQSLIQMISKQKAWPAIIQYISYSNHESSDNPISDELACLSIDLLRNLLMSELTDNTIDDQLQTIGIIMDLFEDHFAECIRPKTIEHFESNQPNPTMESLNEYFEYYKHRSFDIVIDNPTDQIVSQRIDRLTKIFINLNRLAWLGNSTIKLYPKLVHLLNNNEFTWKLWFYSGKLFKQTLNELKLLVASSTPREKHWKFCEHLISLMESLLSLVQRLESSIDSNQTTIDEFIGDQFNCLIDHVNRILQLNPIASSSSRITQLVGQLLSMLIRVSFDCSIINVEHKSQTDLLLVVESHQQRTSSFDSVVVMSDQCNDDHDDNLQSFDLNIDDDGYEADIECLARQSKKMVAAKHDSTECPSPSLRNPLLLCTVLKFLSEWLVAKKQQPQSQQPNIDRDSNLKNDLNMVAMCFKQILGYCQDNHDNISIMANFQQTLVKHFRWLLSSTLNNEYKPLKKLLLHLLIRLLPNRLTSQSIQMLIELCKEKDADYESLLSLMNKSLFSSEDADDQRNQSPLPQYSLRYPTTRLSLNDKQTKTQITDWVDELVDSMNDDDDDGIDNNNDNDNIAIRSFALAIPLNGSRIKHQIPLRLTLAYWIFLEKRAPLVEKTRKNSGSAGQSQSGHHYSNELHVCSLVLDCITVEIWFDYRYNRFVYRLTRKSNGKIFCLNENFMPSIRADNLGCWNLICLDFEEQCNNHSHSIQMRQILNGGPEKLLKWSYPATLYNHHTNRRTNESTASNCAVLLGSNQSHRITDFHYKLSNVLLFREHLPPFGRILLCSLGPDFHHFHHLGDDSIQRNEYFVLPRQLAIDESLLDMLTTLMSSSTATKNCLIRNSSHLIMANLVMVYRASKPNVYYLWPAQQRTESNSMMNPLLRTFLQRTNQSITSSSFENADDEEAQIYCIKLNGALNRIDESNVARIISDTGGISVFLFLLLYLMERTDNQQIWNESMELILRTYHSHYYHGFMFDCYHQAYSLISYSLNRAGKSPTTSMLKTFAQFCLYWPSNNNGQQYPLIIVSSNITTFIDSWRIWIRNPATNKLFFQILWSLTSPSNPFQSYNLLLLLERTDTFDHLMNMIKDGHLNLMIDHNHNGGVHLFDSYDHLIRFIQSLIENSCGKQPRLLRSVMDCLLLLQPTQWLHVNQTKASFYYIFPSTWLMVKDSCEVTNDDDLDMIELKNLNKHSQQQLFLPQSTTNVDDDSDDPDDDWEIVSEFVVDNQPNKKNDDNELPTMSTNGNRNDNQHHCQAITEELIRFLDRNVDQMLANDDCLLSSSSENIALFDFLVVLVNNPSGQVRRQALATFFKLSQLLGFQSSEQEWSKRKTLGLLMISNQLYHYLADESIMNCCIGFLFNLTNQRRLDDLCKHPESMIIDLKRWVAKVSLENFIPLLALLPKCFEPISLCYQILQILYHTLDQMTINQLNDLHKQYGLAQSLSKLLINVNTTLSIPAEDQNKYNREHLNESIYRIVAMISTGYNNDCHQDMHLYDYLLSDLINYYAMIERKVSSQTVVTTIRNVQITIFRSCFESFDRIYRAASSNKSGSGQLNAKTIIDRIKSVVRKSVDFIIGRNAKIDLGQKEKYFQRELLYHLLELIDQIENKNNPTKKTWLWKSFSSNNRDYLKSLLNQLLTFLMSHLQSLDDRIFCLHLFYEKSHQFDQLKQFVDKHDDQFRFLMDEFLRDLIDFGVKELNIFSWSAFDESFVSVNNDNNSQQQQPSAILMSHVYRKFRHQFNLDMGMEKDQYFFKSILAGWHERIKAARNDYETRLHRSSSRIFGEMSMVYDKVVNEATRVNDRIILAQNCQKKRYLRYLKRQQLANRTQQNRLIQLIGQLLHEKSCWFLPEYYPQSWELSPFECQQGRIRMKMERCFLEMDDRYVMSTDDDDHPRQLRSRQLFATFMDQQSSSVSINELSKESMVDDNDNDETLLFISSANVILYDDQIDGEILCKRNKIEFVCNANHHGDNDHFDNSFSSKRVFFQNFSIDLDEIEELRKCRYELQNRAIEILLESGLTYLISFESITDRDECYHQLIQNRDLLINLNDSISLVSLTQMWRERHLSNFDYLMQLNRLSGRTFNDLMQYPVFPFVLSDYSSQILNLLDGRCYRDLAKPIAVQKKEREKYYIDQYDYIEAENRNIRDHHAKTKKADVVQSSITSIPYHYGAHYSNSGIVLYYLVRLPPYTQMFLHYQDRNFDLPDRSFHSIQTTWRLATEDSTNGFKEMIPEFFYLPEFLQNCERFNLGIRQNGERVDSVKLPPWSRGNARLFTLINRQALESNYVTRHLNHWFDLIFGYKQSGPAAIEAINVFHPATHFTADLSRIEDCVKRNALKTMIKTYGQMPSQLFQMPHPAIQTEVASAMECNNDDHNVIAAMNEVNGLKWGNYVGSPIYQTPVICFQKRFAFAIDRLVALPTNDLLLLPRNCSPLVAYNQARNPFINTSYIIFYALCTWSPHHTTVWFRNQQDKRLFYAENAFLDEICLCQSIPDYDWILIGYRSGRIIAYRLKFDKQYDLHNIQLKDRPSMFVGHQSPITSITINRNFHLALSTDSNGRCIVWDMNKQQYLRTLLDNNANASAVMSTISNTMGDMAIVTYGKQQQQQLTSQLHVFTLNGQPIADIRTNHCEPYITAICYSSCPEGISINVIATGLSDGSIRLWSSWDLTLIRIIASIASNCLSPIIGICYSYKCDLLYLLNRDNCLIALKNGHLAILPPSSTTTSTLSSSSSLSSNSSSSRSDNFRILNLTNLVPAD</sequence>
<keyword evidence="2" id="KW-0677">Repeat</keyword>
<dbReference type="SUPFAM" id="SSF81837">
    <property type="entry name" value="BEACH domain"/>
    <property type="match status" value="1"/>
</dbReference>
<dbReference type="PROSITE" id="PS00678">
    <property type="entry name" value="WD_REPEATS_1"/>
    <property type="match status" value="1"/>
</dbReference>
<feature type="compositionally biased region" description="Acidic residues" evidence="4">
    <location>
        <begin position="236"/>
        <end position="248"/>
    </location>
</feature>
<dbReference type="InterPro" id="IPR036372">
    <property type="entry name" value="BEACH_dom_sf"/>
</dbReference>
<dbReference type="InterPro" id="IPR000409">
    <property type="entry name" value="BEACH_dom"/>
</dbReference>